<dbReference type="Proteomes" id="UP000604825">
    <property type="component" value="Unassembled WGS sequence"/>
</dbReference>
<evidence type="ECO:0000313" key="1">
    <source>
        <dbReference type="EMBL" id="CAD6241562.1"/>
    </source>
</evidence>
<dbReference type="PANTHER" id="PTHR37391">
    <property type="entry name" value="E3 UBIQUITIN-PROTEIN LIGASE"/>
    <property type="match status" value="1"/>
</dbReference>
<dbReference type="PANTHER" id="PTHR37391:SF5">
    <property type="entry name" value="TETRATRICOPEPTIDE-LIKE HELICAL"/>
    <property type="match status" value="1"/>
</dbReference>
<accession>A0A811PHC1</accession>
<dbReference type="OrthoDB" id="621975at2759"/>
<proteinExistence type="predicted"/>
<protein>
    <submittedName>
        <fullName evidence="1">Uncharacterized protein</fullName>
    </submittedName>
</protein>
<dbReference type="AlphaFoldDB" id="A0A811PHC1"/>
<sequence length="64" mass="7483">MERYAEAKKEAEEGLKLLLEWGVSWDKRMTWESWVSWGRVMLDKAKESEWPRTAAGITNLGLVK</sequence>
<keyword evidence="2" id="KW-1185">Reference proteome</keyword>
<comment type="caution">
    <text evidence="1">The sequence shown here is derived from an EMBL/GenBank/DDBJ whole genome shotgun (WGS) entry which is preliminary data.</text>
</comment>
<gene>
    <name evidence="1" type="ORF">NCGR_LOCUS27300</name>
</gene>
<name>A0A811PHC1_9POAL</name>
<evidence type="ECO:0000313" key="2">
    <source>
        <dbReference type="Proteomes" id="UP000604825"/>
    </source>
</evidence>
<dbReference type="EMBL" id="CAJGYO010000007">
    <property type="protein sequence ID" value="CAD6241562.1"/>
    <property type="molecule type" value="Genomic_DNA"/>
</dbReference>
<reference evidence="1" key="1">
    <citation type="submission" date="2020-10" db="EMBL/GenBank/DDBJ databases">
        <authorList>
            <person name="Han B."/>
            <person name="Lu T."/>
            <person name="Zhao Q."/>
            <person name="Huang X."/>
            <person name="Zhao Y."/>
        </authorList>
    </citation>
    <scope>NUCLEOTIDE SEQUENCE</scope>
</reference>
<organism evidence="1 2">
    <name type="scientific">Miscanthus lutarioriparius</name>
    <dbReference type="NCBI Taxonomy" id="422564"/>
    <lineage>
        <taxon>Eukaryota</taxon>
        <taxon>Viridiplantae</taxon>
        <taxon>Streptophyta</taxon>
        <taxon>Embryophyta</taxon>
        <taxon>Tracheophyta</taxon>
        <taxon>Spermatophyta</taxon>
        <taxon>Magnoliopsida</taxon>
        <taxon>Liliopsida</taxon>
        <taxon>Poales</taxon>
        <taxon>Poaceae</taxon>
        <taxon>PACMAD clade</taxon>
        <taxon>Panicoideae</taxon>
        <taxon>Andropogonodae</taxon>
        <taxon>Andropogoneae</taxon>
        <taxon>Saccharinae</taxon>
        <taxon>Miscanthus</taxon>
    </lineage>
</organism>